<dbReference type="AlphaFoldDB" id="A0A928BTQ0"/>
<feature type="signal peptide" evidence="1">
    <location>
        <begin position="1"/>
        <end position="20"/>
    </location>
</feature>
<reference evidence="2" key="1">
    <citation type="submission" date="2019-04" db="EMBL/GenBank/DDBJ databases">
        <title>Evolution of Biomass-Degrading Anaerobic Consortia Revealed by Metagenomics.</title>
        <authorList>
            <person name="Peng X."/>
        </authorList>
    </citation>
    <scope>NUCLEOTIDE SEQUENCE</scope>
    <source>
        <strain evidence="2">SIG141</strain>
    </source>
</reference>
<organism evidence="2 3">
    <name type="scientific">Xylanibacter ruminicola</name>
    <name type="common">Prevotella ruminicola</name>
    <dbReference type="NCBI Taxonomy" id="839"/>
    <lineage>
        <taxon>Bacteria</taxon>
        <taxon>Pseudomonadati</taxon>
        <taxon>Bacteroidota</taxon>
        <taxon>Bacteroidia</taxon>
        <taxon>Bacteroidales</taxon>
        <taxon>Prevotellaceae</taxon>
        <taxon>Xylanibacter</taxon>
    </lineage>
</organism>
<keyword evidence="1" id="KW-0732">Signal</keyword>
<comment type="caution">
    <text evidence="2">The sequence shown here is derived from an EMBL/GenBank/DDBJ whole genome shotgun (WGS) entry which is preliminary data.</text>
</comment>
<dbReference type="EMBL" id="SUYD01000010">
    <property type="protein sequence ID" value="MBE6266529.1"/>
    <property type="molecule type" value="Genomic_DNA"/>
</dbReference>
<name>A0A928BTQ0_XYLRU</name>
<proteinExistence type="predicted"/>
<sequence>MKKNVILLCCMFAISLSSVAQTSKLLEVQKKVAATNSKLPLKTRGGATIESMKIENGFVVQRCSSASMYDSNGRSSSRSYGESFLEQAKSESARAMYKDYLEAGLGVKLVMFFKDVKKTETITLEPSDLKRMLSYPVSAYSQLLNELRVGRNNLPMAAGDGLTCISYETPRYEFVFLYEVDESLYLIDALQKNLNKNKFKLLHDLSIGKSDLYEMAKICANAGFGLGMKYIGKSSGKTAEMTITYEELKVCFE</sequence>
<evidence type="ECO:0000256" key="1">
    <source>
        <dbReference type="SAM" id="SignalP"/>
    </source>
</evidence>
<evidence type="ECO:0000313" key="2">
    <source>
        <dbReference type="EMBL" id="MBE6266529.1"/>
    </source>
</evidence>
<evidence type="ECO:0000313" key="3">
    <source>
        <dbReference type="Proteomes" id="UP000763088"/>
    </source>
</evidence>
<protein>
    <submittedName>
        <fullName evidence="2">Uncharacterized protein</fullName>
    </submittedName>
</protein>
<feature type="chain" id="PRO_5038055791" evidence="1">
    <location>
        <begin position="21"/>
        <end position="253"/>
    </location>
</feature>
<dbReference type="Proteomes" id="UP000763088">
    <property type="component" value="Unassembled WGS sequence"/>
</dbReference>
<accession>A0A928BTQ0</accession>
<gene>
    <name evidence="2" type="ORF">E7102_08675</name>
</gene>